<dbReference type="EMBL" id="JACHOO010000003">
    <property type="protein sequence ID" value="MBB5752939.1"/>
    <property type="molecule type" value="Genomic_DNA"/>
</dbReference>
<keyword evidence="2" id="KW-0378">Hydrolase</keyword>
<evidence type="ECO:0000313" key="3">
    <source>
        <dbReference type="Proteomes" id="UP000523821"/>
    </source>
</evidence>
<organism evidence="2 3">
    <name type="scientific">Prosthecomicrobium pneumaticum</name>
    <dbReference type="NCBI Taxonomy" id="81895"/>
    <lineage>
        <taxon>Bacteria</taxon>
        <taxon>Pseudomonadati</taxon>
        <taxon>Pseudomonadota</taxon>
        <taxon>Alphaproteobacteria</taxon>
        <taxon>Hyphomicrobiales</taxon>
        <taxon>Kaistiaceae</taxon>
        <taxon>Prosthecomicrobium</taxon>
    </lineage>
</organism>
<dbReference type="NCBIfam" id="TIGR02318">
    <property type="entry name" value="phosphono_phnM"/>
    <property type="match status" value="1"/>
</dbReference>
<accession>A0A7W9FLM4</accession>
<dbReference type="NCBIfam" id="NF011990">
    <property type="entry name" value="PRK15446.2-6"/>
    <property type="match status" value="1"/>
</dbReference>
<dbReference type="GO" id="GO:0016810">
    <property type="term" value="F:hydrolase activity, acting on carbon-nitrogen (but not peptide) bonds"/>
    <property type="evidence" value="ECO:0007669"/>
    <property type="project" value="InterPro"/>
</dbReference>
<dbReference type="Gene3D" id="2.30.40.10">
    <property type="entry name" value="Urease, subunit C, domain 1"/>
    <property type="match status" value="1"/>
</dbReference>
<protein>
    <submittedName>
        <fullName evidence="2">Alpha-D-ribose 1-methylphosphonate 5-triphosphate diphosphatase</fullName>
        <ecNumber evidence="2">3.6.1.63</ecNumber>
    </submittedName>
</protein>
<proteinExistence type="predicted"/>
<dbReference type="SUPFAM" id="SSF51556">
    <property type="entry name" value="Metallo-dependent hydrolases"/>
    <property type="match status" value="1"/>
</dbReference>
<evidence type="ECO:0000313" key="2">
    <source>
        <dbReference type="EMBL" id="MBB5752939.1"/>
    </source>
</evidence>
<dbReference type="InterPro" id="IPR013108">
    <property type="entry name" value="Amidohydro_3"/>
</dbReference>
<dbReference type="NCBIfam" id="NF011987">
    <property type="entry name" value="PRK15446.2-3"/>
    <property type="match status" value="1"/>
</dbReference>
<gene>
    <name evidence="2" type="ORF">GGQ63_001993</name>
</gene>
<dbReference type="Proteomes" id="UP000523821">
    <property type="component" value="Unassembled WGS sequence"/>
</dbReference>
<dbReference type="PANTHER" id="PTHR43135">
    <property type="entry name" value="ALPHA-D-RIBOSE 1-METHYLPHOSPHONATE 5-TRIPHOSPHATE DIPHOSPHATASE"/>
    <property type="match status" value="1"/>
</dbReference>
<dbReference type="SUPFAM" id="SSF51338">
    <property type="entry name" value="Composite domain of metallo-dependent hydrolases"/>
    <property type="match status" value="1"/>
</dbReference>
<dbReference type="PIRSF" id="PIRSF038971">
    <property type="entry name" value="PhnM"/>
    <property type="match status" value="1"/>
</dbReference>
<comment type="caution">
    <text evidence="2">The sequence shown here is derived from an EMBL/GenBank/DDBJ whole genome shotgun (WGS) entry which is preliminary data.</text>
</comment>
<reference evidence="2 3" key="1">
    <citation type="submission" date="2020-08" db="EMBL/GenBank/DDBJ databases">
        <title>Genomic Encyclopedia of Type Strains, Phase IV (KMG-IV): sequencing the most valuable type-strain genomes for metagenomic binning, comparative biology and taxonomic classification.</title>
        <authorList>
            <person name="Goeker M."/>
        </authorList>
    </citation>
    <scope>NUCLEOTIDE SEQUENCE [LARGE SCALE GENOMIC DNA]</scope>
    <source>
        <strain evidence="2 3">DSM 16268</strain>
    </source>
</reference>
<dbReference type="EC" id="3.6.1.63" evidence="2"/>
<evidence type="ECO:0000259" key="1">
    <source>
        <dbReference type="Pfam" id="PF07969"/>
    </source>
</evidence>
<dbReference type="Pfam" id="PF07969">
    <property type="entry name" value="Amidohydro_3"/>
    <property type="match status" value="1"/>
</dbReference>
<dbReference type="AlphaFoldDB" id="A0A7W9FLM4"/>
<dbReference type="NCBIfam" id="NF011983">
    <property type="entry name" value="PRK15446.1-4"/>
    <property type="match status" value="1"/>
</dbReference>
<dbReference type="InterPro" id="IPR051781">
    <property type="entry name" value="Metallo-dep_Hydrolase"/>
</dbReference>
<dbReference type="NCBIfam" id="NF011984">
    <property type="entry name" value="PRK15446.1-5"/>
    <property type="match status" value="1"/>
</dbReference>
<sequence>MSAALAQAPSPEATVLAHARLVLADRVIEDGWLAIEDGRIAEIGEGRPPEAGRDLGGDFLIPGLVELHTDHLETHYVPRPKVQWHALGAVLAYDAQIAASGITTVFDSLRVGAESDSAAVGVQVRTLAAAIEVARTAGFLRAEHRTHLRCELPAGDMLAQLAAFRERFPVHMASLMDHTPGERQYRDVEVWKRHSKRRAEFGDHGLDEYLARRRQDHLTHAAPHRRALVAQAREAGIALASHDDATLDQVAESAADGVSIAEFPVTIEAARASHAAGIKVMMGAPNLVRGGSHNGNIAAEALAREGLLDILSSDYVPASLMMAAFELPVRVPSLDLAAAIRTVTATPAEAVGLTDRGTLAPAKRADLVRVHLSAGVPVVRQVWREGRVVA</sequence>
<dbReference type="Gene3D" id="3.20.20.140">
    <property type="entry name" value="Metal-dependent hydrolases"/>
    <property type="match status" value="2"/>
</dbReference>
<name>A0A7W9FLM4_9HYPH</name>
<keyword evidence="3" id="KW-1185">Reference proteome</keyword>
<feature type="domain" description="Amidohydrolase 3" evidence="1">
    <location>
        <begin position="127"/>
        <end position="390"/>
    </location>
</feature>
<dbReference type="PANTHER" id="PTHR43135:SF3">
    <property type="entry name" value="ALPHA-D-RIBOSE 1-METHYLPHOSPHONATE 5-TRIPHOSPHATE DIPHOSPHATASE"/>
    <property type="match status" value="1"/>
</dbReference>
<dbReference type="GO" id="GO:0019700">
    <property type="term" value="P:organic phosphonate catabolic process"/>
    <property type="evidence" value="ECO:0007669"/>
    <property type="project" value="InterPro"/>
</dbReference>
<dbReference type="RefSeq" id="WP_183855194.1">
    <property type="nucleotide sequence ID" value="NZ_JACHOO010000003.1"/>
</dbReference>
<dbReference type="InterPro" id="IPR032466">
    <property type="entry name" value="Metal_Hydrolase"/>
</dbReference>
<dbReference type="InterPro" id="IPR011059">
    <property type="entry name" value="Metal-dep_hydrolase_composite"/>
</dbReference>
<dbReference type="InterPro" id="IPR012696">
    <property type="entry name" value="PhnM"/>
</dbReference>